<dbReference type="GO" id="GO:0061928">
    <property type="term" value="F:glutathione specific gamma-glutamylcyclotransferase activity"/>
    <property type="evidence" value="ECO:0007669"/>
    <property type="project" value="UniProtKB-EC"/>
</dbReference>
<dbReference type="Gene3D" id="3.10.490.10">
    <property type="entry name" value="Gamma-glutamyl cyclotransferase-like"/>
    <property type="match status" value="1"/>
</dbReference>
<protein>
    <recommendedName>
        <fullName evidence="1">glutathione-specific gamma-glutamylcyclotransferase</fullName>
        <ecNumber evidence="1">4.3.2.7</ecNumber>
    </recommendedName>
</protein>
<organism evidence="3">
    <name type="scientific">marine metagenome</name>
    <dbReference type="NCBI Taxonomy" id="408172"/>
    <lineage>
        <taxon>unclassified sequences</taxon>
        <taxon>metagenomes</taxon>
        <taxon>ecological metagenomes</taxon>
    </lineage>
</organism>
<dbReference type="GO" id="GO:0005737">
    <property type="term" value="C:cytoplasm"/>
    <property type="evidence" value="ECO:0007669"/>
    <property type="project" value="TreeGrafter"/>
</dbReference>
<dbReference type="AlphaFoldDB" id="A0A382G322"/>
<dbReference type="PANTHER" id="PTHR12192">
    <property type="entry name" value="CATION TRANSPORT PROTEIN CHAC-RELATED"/>
    <property type="match status" value="1"/>
</dbReference>
<dbReference type="SUPFAM" id="SSF110857">
    <property type="entry name" value="Gamma-glutamyl cyclotransferase-like"/>
    <property type="match status" value="1"/>
</dbReference>
<dbReference type="GO" id="GO:0006751">
    <property type="term" value="P:glutathione catabolic process"/>
    <property type="evidence" value="ECO:0007669"/>
    <property type="project" value="InterPro"/>
</dbReference>
<accession>A0A382G322</accession>
<dbReference type="InterPro" id="IPR006840">
    <property type="entry name" value="ChaC"/>
</dbReference>
<keyword evidence="2" id="KW-0456">Lyase</keyword>
<dbReference type="PANTHER" id="PTHR12192:SF2">
    <property type="entry name" value="GLUTATHIONE-SPECIFIC GAMMA-GLUTAMYLCYCLOTRANSFERASE 2"/>
    <property type="match status" value="1"/>
</dbReference>
<dbReference type="CDD" id="cd06661">
    <property type="entry name" value="GGCT_like"/>
    <property type="match status" value="1"/>
</dbReference>
<evidence type="ECO:0000256" key="1">
    <source>
        <dbReference type="ARBA" id="ARBA00012344"/>
    </source>
</evidence>
<dbReference type="EMBL" id="UINC01053084">
    <property type="protein sequence ID" value="SVB69175.1"/>
    <property type="molecule type" value="Genomic_DNA"/>
</dbReference>
<dbReference type="InterPro" id="IPR013024">
    <property type="entry name" value="GGCT-like"/>
</dbReference>
<name>A0A382G322_9ZZZZ</name>
<evidence type="ECO:0000256" key="2">
    <source>
        <dbReference type="ARBA" id="ARBA00023239"/>
    </source>
</evidence>
<feature type="non-terminal residue" evidence="3">
    <location>
        <position position="1"/>
    </location>
</feature>
<gene>
    <name evidence="3" type="ORF">METZ01_LOCUS222029</name>
</gene>
<reference evidence="3" key="1">
    <citation type="submission" date="2018-05" db="EMBL/GenBank/DDBJ databases">
        <authorList>
            <person name="Lanie J.A."/>
            <person name="Ng W.-L."/>
            <person name="Kazmierczak K.M."/>
            <person name="Andrzejewski T.M."/>
            <person name="Davidsen T.M."/>
            <person name="Wayne K.J."/>
            <person name="Tettelin H."/>
            <person name="Glass J.I."/>
            <person name="Rusch D."/>
            <person name="Podicherti R."/>
            <person name="Tsui H.-C.T."/>
            <person name="Winkler M.E."/>
        </authorList>
    </citation>
    <scope>NUCLEOTIDE SEQUENCE</scope>
</reference>
<dbReference type="InterPro" id="IPR036568">
    <property type="entry name" value="GGCT-like_sf"/>
</dbReference>
<dbReference type="EC" id="4.3.2.7" evidence="1"/>
<proteinExistence type="predicted"/>
<dbReference type="Pfam" id="PF04752">
    <property type="entry name" value="ChaC"/>
    <property type="match status" value="1"/>
</dbReference>
<evidence type="ECO:0000313" key="3">
    <source>
        <dbReference type="EMBL" id="SVB69175.1"/>
    </source>
</evidence>
<sequence length="127" mass="14132">VVTLVPRAGGVCHGRVFQVEPAQRAAVLTLLDERESGGYERRWLEVETDERTLEVLTYIASMENANFLGEVPLADVVEQVLMARGQSGDNVTYVLELERALASLSIVDAHVRELAEALRERLESPDR</sequence>